<dbReference type="EMBL" id="MU274942">
    <property type="protein sequence ID" value="KAI0084467.1"/>
    <property type="molecule type" value="Genomic_DNA"/>
</dbReference>
<comment type="caution">
    <text evidence="1">The sequence shown here is derived from an EMBL/GenBank/DDBJ whole genome shotgun (WGS) entry which is preliminary data.</text>
</comment>
<accession>A0ACB8TR28</accession>
<evidence type="ECO:0000313" key="1">
    <source>
        <dbReference type="EMBL" id="KAI0084467.1"/>
    </source>
</evidence>
<organism evidence="1 2">
    <name type="scientific">Irpex rosettiformis</name>
    <dbReference type="NCBI Taxonomy" id="378272"/>
    <lineage>
        <taxon>Eukaryota</taxon>
        <taxon>Fungi</taxon>
        <taxon>Dikarya</taxon>
        <taxon>Basidiomycota</taxon>
        <taxon>Agaricomycotina</taxon>
        <taxon>Agaricomycetes</taxon>
        <taxon>Polyporales</taxon>
        <taxon>Irpicaceae</taxon>
        <taxon>Irpex</taxon>
    </lineage>
</organism>
<dbReference type="Proteomes" id="UP001055072">
    <property type="component" value="Unassembled WGS sequence"/>
</dbReference>
<name>A0ACB8TR28_9APHY</name>
<protein>
    <submittedName>
        <fullName evidence="1">Uncharacterized protein</fullName>
    </submittedName>
</protein>
<reference evidence="1" key="1">
    <citation type="journal article" date="2021" name="Environ. Microbiol.">
        <title>Gene family expansions and transcriptome signatures uncover fungal adaptations to wood decay.</title>
        <authorList>
            <person name="Hage H."/>
            <person name="Miyauchi S."/>
            <person name="Viragh M."/>
            <person name="Drula E."/>
            <person name="Min B."/>
            <person name="Chaduli D."/>
            <person name="Navarro D."/>
            <person name="Favel A."/>
            <person name="Norest M."/>
            <person name="Lesage-Meessen L."/>
            <person name="Balint B."/>
            <person name="Merenyi Z."/>
            <person name="de Eugenio L."/>
            <person name="Morin E."/>
            <person name="Martinez A.T."/>
            <person name="Baldrian P."/>
            <person name="Stursova M."/>
            <person name="Martinez M.J."/>
            <person name="Novotny C."/>
            <person name="Magnuson J.K."/>
            <person name="Spatafora J.W."/>
            <person name="Maurice S."/>
            <person name="Pangilinan J."/>
            <person name="Andreopoulos W."/>
            <person name="LaButti K."/>
            <person name="Hundley H."/>
            <person name="Na H."/>
            <person name="Kuo A."/>
            <person name="Barry K."/>
            <person name="Lipzen A."/>
            <person name="Henrissat B."/>
            <person name="Riley R."/>
            <person name="Ahrendt S."/>
            <person name="Nagy L.G."/>
            <person name="Grigoriev I.V."/>
            <person name="Martin F."/>
            <person name="Rosso M.N."/>
        </authorList>
    </citation>
    <scope>NUCLEOTIDE SEQUENCE</scope>
    <source>
        <strain evidence="1">CBS 384.51</strain>
    </source>
</reference>
<gene>
    <name evidence="1" type="ORF">BDY19DRAFT_971275</name>
</gene>
<keyword evidence="2" id="KW-1185">Reference proteome</keyword>
<evidence type="ECO:0000313" key="2">
    <source>
        <dbReference type="Proteomes" id="UP001055072"/>
    </source>
</evidence>
<proteinExistence type="predicted"/>
<sequence length="1333" mass="148971">MLTPPSSTASPSLTPTDAPTSRKRQRSLSTHTESSSTSAKRSMSADPNQLDLHETPRSKDLSALTINDPTNADDIDAYMAEQGDASGEATVSSVDAPAVALSNDSVASARGMQPSPSSSPAEKLEYIRQICAIPLKPGDTWYLVSRRWYRRWEKACTGEEDKDGPVQEKDLGPVDNSPLFDAHENILSTLTEHFDVEYVPEDAWEAFVEWYGTPSKTLPRKVITRGILQETTIELHPPRFYTHVLLRTKSDNVLPPGGTTCEVVLSSKNTVSDLQKAIVAAHFPNNATNLEYRIWKLEDSHTGGEMHITVDDLIRIGATVLEESQSALDDALIDNGDSFVIELQSNGLWLVDAGLVPAKPGEATSQPPPDINAPQPLFSPNSDFFSQMQQKSTPTSSTGSSGTVVPSQATLQPSALIKPVASKDSRLLKTNALQPGILGLSNMGNTCFMNSAIQCLAHTKELVDYFLTGVFGQELNVDNPLGMGGAIAEAFGQLLRKIWAPTTSNSSYSPREFKQVLQRFAPQFSGYQQHDSQELVAFLLDGLHEDLNRVLKKPYVEKPDWEGGGDKELIQLAQTSWDGYMKRNDSVIVDLFQGQYQSTLVCPECDKVSITFDPYMYLTLPLPVNKKWQHSIYYVPWDIEKPHLEIPIELNGQSTFKDVRALLGRWMGTNPDHLATLEVFGHRFYKNLDDTVMVTDMGDSDIIACYELPCHSQQTRSYKKQEGDPFILSVSLLENRSSQRYNSTQHFGYPFLIVVTPEQATDLDSVYDLVVERLQKWTTNVRDLHSWEMGRMPSPKEMTLIPLGLRVEATSAFQDDDDVVALEEPVPEESDITDQKSVETEQDDDPSEELYRVGFKKDLFNLHIHPGATQYGAGYGTTTVPRMETWDQRIDRLREEDSPVLLQDGDSIVCEFDENVRAYYFGEEARWGHWERFIHPELAASHEATTHQKKRGITLQDCLDEFTKEEQLGEDDLWYCPNCKKHQQAIKRFDLWSVPDVLVVHLKRFSNNRTLRDKIDTLVDFPLEGLDLTSMIGERKVAQRLTEKGEDIYSLGLKDVDEPLIYDLYAVDEHLGGLGGGHYRAYAHNDLDDKWYHFDDSYVTPSQASSSINSNAYLLFYKRRTPRPLGGKSHEKVEAAKKLTETSEVEEADHSMDTTANVDSQLPTPPAEISNNLPFGDPTTFVLDSMSDSWQMTQYNPPSSNTRSSPASSSGVSDDASPPAFENAVHDLLMESNWDPGETIELNFPDPTSNGSPSSVNAEFDQDDLDTDVSEDSSNKYRLSPHVDEDDEMPELESVETFSQTTRIPILVTTDHGLPTPPVGDINKVGHHTDMDI</sequence>